<dbReference type="Pfam" id="PF02926">
    <property type="entry name" value="THUMP"/>
    <property type="match status" value="1"/>
</dbReference>
<dbReference type="InterPro" id="IPR040183">
    <property type="entry name" value="THUMPD1-like"/>
</dbReference>
<dbReference type="Gene3D" id="3.30.2300.10">
    <property type="entry name" value="THUMP superfamily"/>
    <property type="match status" value="1"/>
</dbReference>
<comment type="similarity">
    <text evidence="1">Belongs to the THUMPD1 family.</text>
</comment>
<keyword evidence="2" id="KW-0694">RNA-binding</keyword>
<gene>
    <name evidence="5" type="ORF">OBRU01_11715</name>
</gene>
<accession>A0A0L7LBJ0</accession>
<comment type="caution">
    <text evidence="5">The sequence shown here is derived from an EMBL/GenBank/DDBJ whole genome shotgun (WGS) entry which is preliminary data.</text>
</comment>
<dbReference type="InterPro" id="IPR004114">
    <property type="entry name" value="THUMP_dom"/>
</dbReference>
<proteinExistence type="inferred from homology"/>
<feature type="domain" description="THUMP" evidence="4">
    <location>
        <begin position="141"/>
        <end position="247"/>
    </location>
</feature>
<feature type="region of interest" description="Disordered" evidence="3">
    <location>
        <begin position="58"/>
        <end position="86"/>
    </location>
</feature>
<dbReference type="PANTHER" id="PTHR13452:SF10">
    <property type="entry name" value="THUMP DOMAIN-CONTAINING PROTEIN 1"/>
    <property type="match status" value="1"/>
</dbReference>
<sequence length="295" mass="34086">MGDNRKKKKFYFRKRRNKFFLEPGFKGFFCTCNFREKDCVKEVYNLLNEYAGKLYPELGEEKPPVAPDPLAPPEDGSESESEEDEDIGDILKREVDSIKKCSQKSLRHKRFQVVETGASNCIFVKTNLPSPEELTSEIMKDLHTTRLQKTRHVLRLLPIMVTCKANLPDIMEAAGRLFDKYFLKESSTFAVIFNKRFNNSVSRELVIKELAELVVLKNSGNKADLKNPKLCIIVEIIKGMCLLTIVDNYYMYKKYNLNEICKETPPITNGCDETQAKKFKTTEKEPVEEQNDIQK</sequence>
<evidence type="ECO:0000256" key="1">
    <source>
        <dbReference type="ARBA" id="ARBA00060731"/>
    </source>
</evidence>
<dbReference type="GO" id="GO:0006400">
    <property type="term" value="P:tRNA modification"/>
    <property type="evidence" value="ECO:0007669"/>
    <property type="project" value="InterPro"/>
</dbReference>
<dbReference type="FunFam" id="3.30.2300.10:FF:000001">
    <property type="entry name" value="THUMP domain-containing protein 1"/>
    <property type="match status" value="1"/>
</dbReference>
<keyword evidence="6" id="KW-1185">Reference proteome</keyword>
<dbReference type="SUPFAM" id="SSF143437">
    <property type="entry name" value="THUMP domain-like"/>
    <property type="match status" value="1"/>
</dbReference>
<feature type="compositionally biased region" description="Acidic residues" evidence="3">
    <location>
        <begin position="75"/>
        <end position="86"/>
    </location>
</feature>
<dbReference type="Proteomes" id="UP000037510">
    <property type="component" value="Unassembled WGS sequence"/>
</dbReference>
<dbReference type="EMBL" id="JTDY01001798">
    <property type="protein sequence ID" value="KOB72853.1"/>
    <property type="molecule type" value="Genomic_DNA"/>
</dbReference>
<evidence type="ECO:0000256" key="3">
    <source>
        <dbReference type="SAM" id="MobiDB-lite"/>
    </source>
</evidence>
<organism evidence="5 6">
    <name type="scientific">Operophtera brumata</name>
    <name type="common">Winter moth</name>
    <name type="synonym">Phalaena brumata</name>
    <dbReference type="NCBI Taxonomy" id="104452"/>
    <lineage>
        <taxon>Eukaryota</taxon>
        <taxon>Metazoa</taxon>
        <taxon>Ecdysozoa</taxon>
        <taxon>Arthropoda</taxon>
        <taxon>Hexapoda</taxon>
        <taxon>Insecta</taxon>
        <taxon>Pterygota</taxon>
        <taxon>Neoptera</taxon>
        <taxon>Endopterygota</taxon>
        <taxon>Lepidoptera</taxon>
        <taxon>Glossata</taxon>
        <taxon>Ditrysia</taxon>
        <taxon>Geometroidea</taxon>
        <taxon>Geometridae</taxon>
        <taxon>Larentiinae</taxon>
        <taxon>Operophtera</taxon>
    </lineage>
</organism>
<dbReference type="PROSITE" id="PS51165">
    <property type="entry name" value="THUMP"/>
    <property type="match status" value="1"/>
</dbReference>
<evidence type="ECO:0000256" key="2">
    <source>
        <dbReference type="PROSITE-ProRule" id="PRU00529"/>
    </source>
</evidence>
<dbReference type="CDD" id="cd11717">
    <property type="entry name" value="THUMP_THUMPD1_like"/>
    <property type="match status" value="1"/>
</dbReference>
<evidence type="ECO:0000259" key="4">
    <source>
        <dbReference type="PROSITE" id="PS51165"/>
    </source>
</evidence>
<dbReference type="GO" id="GO:0003723">
    <property type="term" value="F:RNA binding"/>
    <property type="evidence" value="ECO:0007669"/>
    <property type="project" value="UniProtKB-UniRule"/>
</dbReference>
<dbReference type="PANTHER" id="PTHR13452">
    <property type="entry name" value="THUMP DOMAIN CONTAINING PROTEIN 1-RELATED"/>
    <property type="match status" value="1"/>
</dbReference>
<evidence type="ECO:0000313" key="5">
    <source>
        <dbReference type="EMBL" id="KOB72853.1"/>
    </source>
</evidence>
<protein>
    <submittedName>
        <fullName evidence="5">THUMP domain-containing protein 1-like protein</fullName>
    </submittedName>
</protein>
<evidence type="ECO:0000313" key="6">
    <source>
        <dbReference type="Proteomes" id="UP000037510"/>
    </source>
</evidence>
<dbReference type="SMART" id="SM00981">
    <property type="entry name" value="THUMP"/>
    <property type="match status" value="1"/>
</dbReference>
<reference evidence="5 6" key="1">
    <citation type="journal article" date="2015" name="Genome Biol. Evol.">
        <title>The genome of winter moth (Operophtera brumata) provides a genomic perspective on sexual dimorphism and phenology.</title>
        <authorList>
            <person name="Derks M.F."/>
            <person name="Smit S."/>
            <person name="Salis L."/>
            <person name="Schijlen E."/>
            <person name="Bossers A."/>
            <person name="Mateman C."/>
            <person name="Pijl A.S."/>
            <person name="de Ridder D."/>
            <person name="Groenen M.A."/>
            <person name="Visser M.E."/>
            <person name="Megens H.J."/>
        </authorList>
    </citation>
    <scope>NUCLEOTIDE SEQUENCE [LARGE SCALE GENOMIC DNA]</scope>
    <source>
        <strain evidence="5">WM2013NL</strain>
        <tissue evidence="5">Head and thorax</tissue>
    </source>
</reference>
<name>A0A0L7LBJ0_OPEBR</name>
<dbReference type="AlphaFoldDB" id="A0A0L7LBJ0"/>
<dbReference type="STRING" id="104452.A0A0L7LBJ0"/>